<dbReference type="EMBL" id="MU839834">
    <property type="protein sequence ID" value="KAK1755053.1"/>
    <property type="molecule type" value="Genomic_DNA"/>
</dbReference>
<dbReference type="GO" id="GO:0031417">
    <property type="term" value="C:NatC complex"/>
    <property type="evidence" value="ECO:0007669"/>
    <property type="project" value="InterPro"/>
</dbReference>
<dbReference type="Proteomes" id="UP001239445">
    <property type="component" value="Unassembled WGS sequence"/>
</dbReference>
<dbReference type="InterPro" id="IPR034110">
    <property type="entry name" value="LSMD1_Sm"/>
</dbReference>
<proteinExistence type="predicted"/>
<sequence>MEPESIIPPRSEATDYLYSLINKNVRITTTDSRMFRGSFKCTDSEANIALKHTYEYRHPPPPKPEDVAAGTTIKQDMTSRFLGLVVVPGQHIVKIEVEEFTSQMGGGGGGGNKNPTAAAATTTPHYGDVAMTNQMEGNVTDQTENIMAAIQR</sequence>
<dbReference type="InterPro" id="IPR010920">
    <property type="entry name" value="LSM_dom_sf"/>
</dbReference>
<gene>
    <name evidence="2" type="ORF">QBC47DRAFT_382615</name>
</gene>
<dbReference type="InterPro" id="IPR047575">
    <property type="entry name" value="Sm"/>
</dbReference>
<protein>
    <recommendedName>
        <fullName evidence="1">Sm domain-containing protein</fullName>
    </recommendedName>
</protein>
<dbReference type="GO" id="GO:0003723">
    <property type="term" value="F:RNA binding"/>
    <property type="evidence" value="ECO:0007669"/>
    <property type="project" value="InterPro"/>
</dbReference>
<comment type="caution">
    <text evidence="2">The sequence shown here is derived from an EMBL/GenBank/DDBJ whole genome shotgun (WGS) entry which is preliminary data.</text>
</comment>
<dbReference type="Gene3D" id="2.30.30.100">
    <property type="match status" value="1"/>
</dbReference>
<dbReference type="CDD" id="cd06168">
    <property type="entry name" value="LSMD1"/>
    <property type="match status" value="1"/>
</dbReference>
<name>A0AAJ0F967_9PEZI</name>
<feature type="domain" description="Sm" evidence="1">
    <location>
        <begin position="12"/>
        <end position="101"/>
    </location>
</feature>
<evidence type="ECO:0000313" key="2">
    <source>
        <dbReference type="EMBL" id="KAK1755053.1"/>
    </source>
</evidence>
<dbReference type="PANTHER" id="PTHR10701">
    <property type="entry name" value="SMALL NUCLEAR RIBONUCLEOPROTEIN-ASSOCIATED PROTEIN B AND N"/>
    <property type="match status" value="1"/>
</dbReference>
<organism evidence="2 3">
    <name type="scientific">Echria macrotheca</name>
    <dbReference type="NCBI Taxonomy" id="438768"/>
    <lineage>
        <taxon>Eukaryota</taxon>
        <taxon>Fungi</taxon>
        <taxon>Dikarya</taxon>
        <taxon>Ascomycota</taxon>
        <taxon>Pezizomycotina</taxon>
        <taxon>Sordariomycetes</taxon>
        <taxon>Sordariomycetidae</taxon>
        <taxon>Sordariales</taxon>
        <taxon>Schizotheciaceae</taxon>
        <taxon>Echria</taxon>
    </lineage>
</organism>
<dbReference type="SUPFAM" id="SSF50182">
    <property type="entry name" value="Sm-like ribonucleoproteins"/>
    <property type="match status" value="1"/>
</dbReference>
<dbReference type="AlphaFoldDB" id="A0AAJ0F967"/>
<dbReference type="InterPro" id="IPR050914">
    <property type="entry name" value="snRNP_SmB/NAA38-like"/>
</dbReference>
<evidence type="ECO:0000259" key="1">
    <source>
        <dbReference type="PROSITE" id="PS52002"/>
    </source>
</evidence>
<keyword evidence="3" id="KW-1185">Reference proteome</keyword>
<dbReference type="PROSITE" id="PS52002">
    <property type="entry name" value="SM"/>
    <property type="match status" value="1"/>
</dbReference>
<reference evidence="2" key="1">
    <citation type="submission" date="2023-06" db="EMBL/GenBank/DDBJ databases">
        <title>Genome-scale phylogeny and comparative genomics of the fungal order Sordariales.</title>
        <authorList>
            <consortium name="Lawrence Berkeley National Laboratory"/>
            <person name="Hensen N."/>
            <person name="Bonometti L."/>
            <person name="Westerberg I."/>
            <person name="Brannstrom I.O."/>
            <person name="Guillou S."/>
            <person name="Cros-Aarteil S."/>
            <person name="Calhoun S."/>
            <person name="Haridas S."/>
            <person name="Kuo A."/>
            <person name="Mondo S."/>
            <person name="Pangilinan J."/>
            <person name="Riley R."/>
            <person name="Labutti K."/>
            <person name="Andreopoulos B."/>
            <person name="Lipzen A."/>
            <person name="Chen C."/>
            <person name="Yanf M."/>
            <person name="Daum C."/>
            <person name="Ng V."/>
            <person name="Clum A."/>
            <person name="Steindorff A."/>
            <person name="Ohm R."/>
            <person name="Martin F."/>
            <person name="Silar P."/>
            <person name="Natvig D."/>
            <person name="Lalanne C."/>
            <person name="Gautier V."/>
            <person name="Ament-Velasquez S.L."/>
            <person name="Kruys A."/>
            <person name="Hutchinson M.I."/>
            <person name="Powell A.J."/>
            <person name="Barry K."/>
            <person name="Miller A.N."/>
            <person name="Grigoriev I.V."/>
            <person name="Debuchy R."/>
            <person name="Gladieux P."/>
            <person name="Thoren M.H."/>
            <person name="Johannesson H."/>
        </authorList>
    </citation>
    <scope>NUCLEOTIDE SEQUENCE</scope>
    <source>
        <strain evidence="2">PSN4</strain>
    </source>
</reference>
<dbReference type="SMART" id="SM00651">
    <property type="entry name" value="Sm"/>
    <property type="match status" value="1"/>
</dbReference>
<accession>A0AAJ0F967</accession>
<dbReference type="Pfam" id="PF01423">
    <property type="entry name" value="LSM"/>
    <property type="match status" value="1"/>
</dbReference>
<evidence type="ECO:0000313" key="3">
    <source>
        <dbReference type="Proteomes" id="UP001239445"/>
    </source>
</evidence>
<dbReference type="PANTHER" id="PTHR10701:SF5">
    <property type="entry name" value="N-ALPHA-ACETYLTRANSFERASE 38, NATC AUXILIARY SUBUNIT"/>
    <property type="match status" value="1"/>
</dbReference>
<dbReference type="InterPro" id="IPR001163">
    <property type="entry name" value="Sm_dom_euk/arc"/>
</dbReference>